<dbReference type="InterPro" id="IPR000711">
    <property type="entry name" value="ATPase_OSCP/dsu"/>
</dbReference>
<keyword evidence="11" id="KW-1185">Reference proteome</keyword>
<evidence type="ECO:0000256" key="2">
    <source>
        <dbReference type="ARBA" id="ARBA00022448"/>
    </source>
</evidence>
<accession>A0A250FQ05</accession>
<keyword evidence="6 7" id="KW-0066">ATP synthesis</keyword>
<evidence type="ECO:0000256" key="4">
    <source>
        <dbReference type="ARBA" id="ARBA00023065"/>
    </source>
</evidence>
<organism evidence="8 10">
    <name type="scientific">Capnocytophaga gingivalis</name>
    <dbReference type="NCBI Taxonomy" id="1017"/>
    <lineage>
        <taxon>Bacteria</taxon>
        <taxon>Pseudomonadati</taxon>
        <taxon>Bacteroidota</taxon>
        <taxon>Flavobacteriia</taxon>
        <taxon>Flavobacteriales</taxon>
        <taxon>Flavobacteriaceae</taxon>
        <taxon>Capnocytophaga</taxon>
    </lineage>
</organism>
<evidence type="ECO:0000313" key="10">
    <source>
        <dbReference type="Proteomes" id="UP000217250"/>
    </source>
</evidence>
<name>A0A250FQ05_9FLAO</name>
<comment type="similarity">
    <text evidence="7">Belongs to the ATPase delta chain family.</text>
</comment>
<dbReference type="HAMAP" id="MF_01416">
    <property type="entry name" value="ATP_synth_delta_bact"/>
    <property type="match status" value="1"/>
</dbReference>
<dbReference type="Proteomes" id="UP000217250">
    <property type="component" value="Chromosome"/>
</dbReference>
<dbReference type="GO" id="GO:0005886">
    <property type="term" value="C:plasma membrane"/>
    <property type="evidence" value="ECO:0007669"/>
    <property type="project" value="UniProtKB-SubCell"/>
</dbReference>
<reference evidence="9 11" key="3">
    <citation type="submission" date="2023-12" db="EMBL/GenBank/DDBJ databases">
        <title>Genomic sequences of Capnocytophaga and Parvimonas strains.</title>
        <authorList>
            <person name="Watt R.M."/>
            <person name="Wang M."/>
            <person name="Yang T."/>
            <person name="Tong W.M."/>
        </authorList>
    </citation>
    <scope>NUCLEOTIDE SEQUENCE [LARGE SCALE GENOMIC DNA]</scope>
    <source>
        <strain evidence="9 11">CCUG 13156</strain>
    </source>
</reference>
<evidence type="ECO:0000256" key="7">
    <source>
        <dbReference type="HAMAP-Rule" id="MF_01416"/>
    </source>
</evidence>
<dbReference type="SUPFAM" id="SSF47928">
    <property type="entry name" value="N-terminal domain of the delta subunit of the F1F0-ATP synthase"/>
    <property type="match status" value="1"/>
</dbReference>
<evidence type="ECO:0000256" key="6">
    <source>
        <dbReference type="ARBA" id="ARBA00023310"/>
    </source>
</evidence>
<dbReference type="GeneID" id="84808469"/>
<comment type="subcellular location">
    <subcellularLocation>
        <location evidence="7">Cell membrane</location>
        <topology evidence="7">Peripheral membrane protein</topology>
    </subcellularLocation>
    <subcellularLocation>
        <location evidence="1">Membrane</location>
    </subcellularLocation>
</comment>
<dbReference type="AlphaFoldDB" id="A0A250FQ05"/>
<dbReference type="RefSeq" id="WP_002665905.1">
    <property type="nucleotide sequence ID" value="NZ_CAJPPZ010000089.1"/>
</dbReference>
<comment type="function">
    <text evidence="7">F(1)F(0) ATP synthase produces ATP from ADP in the presence of a proton or sodium gradient. F-type ATPases consist of two structural domains, F(1) containing the extramembraneous catalytic core and F(0) containing the membrane proton channel, linked together by a central stalk and a peripheral stalk. During catalysis, ATP synthesis in the catalytic domain of F(1) is coupled via a rotary mechanism of the central stalk subunits to proton translocation.</text>
</comment>
<dbReference type="InterPro" id="IPR026015">
    <property type="entry name" value="ATP_synth_OSCP/delta_N_sf"/>
</dbReference>
<keyword evidence="5 7" id="KW-0472">Membrane</keyword>
<evidence type="ECO:0000256" key="1">
    <source>
        <dbReference type="ARBA" id="ARBA00004370"/>
    </source>
</evidence>
<dbReference type="PRINTS" id="PR00125">
    <property type="entry name" value="ATPASEDELTA"/>
</dbReference>
<evidence type="ECO:0000313" key="11">
    <source>
        <dbReference type="Proteomes" id="UP001324270"/>
    </source>
</evidence>
<keyword evidence="2 7" id="KW-0813">Transport</keyword>
<keyword evidence="7" id="KW-1003">Cell membrane</keyword>
<reference evidence="8" key="1">
    <citation type="journal article" date="2017" name="Genome Announc.">
        <title>Twelve Complete Reference Genomes of Clinical Isolates in the Capnocytophaga Genus.</title>
        <authorList>
            <person name="Villarma A."/>
            <person name="Gulvik C.A."/>
            <person name="Rowe L.A."/>
            <person name="Sheth M."/>
            <person name="Juieng P."/>
            <person name="Nicholson A.C."/>
            <person name="Loparev V.N."/>
            <person name="McQuiston J.R."/>
        </authorList>
    </citation>
    <scope>NUCLEOTIDE SEQUENCE</scope>
    <source>
        <strain evidence="8">H1496</strain>
    </source>
</reference>
<protein>
    <recommendedName>
        <fullName evidence="7">ATP synthase subunit delta</fullName>
    </recommendedName>
    <alternativeName>
        <fullName evidence="7">ATP synthase F(1) sector subunit delta</fullName>
    </alternativeName>
    <alternativeName>
        <fullName evidence="7">F-type ATPase subunit delta</fullName>
        <shortName evidence="7">F-ATPase subunit delta</shortName>
    </alternativeName>
</protein>
<dbReference type="OMA" id="MVDNIQD"/>
<keyword evidence="3 7" id="KW-0375">Hydrogen ion transport</keyword>
<evidence type="ECO:0000256" key="5">
    <source>
        <dbReference type="ARBA" id="ARBA00023136"/>
    </source>
</evidence>
<gene>
    <name evidence="7 8" type="primary">atpH</name>
    <name evidence="8" type="ORF">CGC50_07865</name>
    <name evidence="9" type="ORF">VJJ49_04425</name>
</gene>
<dbReference type="PROSITE" id="PS00389">
    <property type="entry name" value="ATPASE_DELTA"/>
    <property type="match status" value="1"/>
</dbReference>
<comment type="function">
    <text evidence="7">This protein is part of the stalk that links CF(0) to CF(1). It either transmits conformational changes from CF(0) to CF(1) or is implicated in proton conduction.</text>
</comment>
<proteinExistence type="inferred from homology"/>
<dbReference type="PANTHER" id="PTHR11910">
    <property type="entry name" value="ATP SYNTHASE DELTA CHAIN"/>
    <property type="match status" value="1"/>
</dbReference>
<evidence type="ECO:0000256" key="3">
    <source>
        <dbReference type="ARBA" id="ARBA00022781"/>
    </source>
</evidence>
<dbReference type="EMBL" id="CP022386">
    <property type="protein sequence ID" value="ATA87081.1"/>
    <property type="molecule type" value="Genomic_DNA"/>
</dbReference>
<dbReference type="OrthoDB" id="9802471at2"/>
<dbReference type="Gene3D" id="1.10.520.20">
    <property type="entry name" value="N-terminal domain of the delta subunit of the F1F0-ATP synthase"/>
    <property type="match status" value="1"/>
</dbReference>
<evidence type="ECO:0000313" key="8">
    <source>
        <dbReference type="EMBL" id="ATA87081.1"/>
    </source>
</evidence>
<evidence type="ECO:0000313" key="9">
    <source>
        <dbReference type="EMBL" id="MEB3039938.1"/>
    </source>
</evidence>
<dbReference type="Proteomes" id="UP001324270">
    <property type="component" value="Unassembled WGS sequence"/>
</dbReference>
<dbReference type="GO" id="GO:0046933">
    <property type="term" value="F:proton-transporting ATP synthase activity, rotational mechanism"/>
    <property type="evidence" value="ECO:0007669"/>
    <property type="project" value="UniProtKB-UniRule"/>
</dbReference>
<dbReference type="KEGG" id="cgh:CGC50_07865"/>
<dbReference type="Pfam" id="PF00213">
    <property type="entry name" value="OSCP"/>
    <property type="match status" value="1"/>
</dbReference>
<keyword evidence="7" id="KW-0139">CF(1)</keyword>
<dbReference type="GO" id="GO:0045259">
    <property type="term" value="C:proton-transporting ATP synthase complex"/>
    <property type="evidence" value="ECO:0007669"/>
    <property type="project" value="UniProtKB-KW"/>
</dbReference>
<reference evidence="10" key="2">
    <citation type="submission" date="2017-06" db="EMBL/GenBank/DDBJ databases">
        <title>Capnocytophaga spp. assemblies.</title>
        <authorList>
            <person name="Gulvik C.A."/>
        </authorList>
    </citation>
    <scope>NUCLEOTIDE SEQUENCE [LARGE SCALE GENOMIC DNA]</scope>
    <source>
        <strain evidence="10">H1496</strain>
    </source>
</reference>
<dbReference type="NCBIfam" id="TIGR01145">
    <property type="entry name" value="ATP_synt_delta"/>
    <property type="match status" value="1"/>
</dbReference>
<sequence length="182" mass="20936">MIHSTKVAKRYAKALLDYAIENQKEELLFGEISSVVEVIHENPDLKALLHSPIVKTEVKQRVLQEIFAEHISELQVLFTILFQNKRISDLYAIAREFVEQYNEYKEKIVIHLTTAVEASDKLKEEFVAKAVALSGKRNISLENKIDPSIIGGFILRINDLQYNASISYKLQAIQEQFKENVF</sequence>
<keyword evidence="4 7" id="KW-0406">Ion transport</keyword>
<dbReference type="InterPro" id="IPR020781">
    <property type="entry name" value="ATPase_OSCP/d_CS"/>
</dbReference>
<dbReference type="EMBL" id="JAYKBV010000004">
    <property type="protein sequence ID" value="MEB3039938.1"/>
    <property type="molecule type" value="Genomic_DNA"/>
</dbReference>